<comment type="caution">
    <text evidence="11">The sequence shown here is derived from an EMBL/GenBank/DDBJ whole genome shotgun (WGS) entry which is preliminary data.</text>
</comment>
<feature type="transmembrane region" description="Helical" evidence="9">
    <location>
        <begin position="330"/>
        <end position="352"/>
    </location>
</feature>
<dbReference type="EMBL" id="DRMS01000013">
    <property type="protein sequence ID" value="HFC91252.1"/>
    <property type="molecule type" value="Genomic_DNA"/>
</dbReference>
<dbReference type="NCBIfam" id="TIGR01726">
    <property type="entry name" value="HEQRo_perm_3TM"/>
    <property type="match status" value="1"/>
</dbReference>
<reference evidence="11" key="1">
    <citation type="journal article" date="2020" name="mSystems">
        <title>Genome- and Community-Level Interaction Insights into Carbon Utilization and Element Cycling Functions of Hydrothermarchaeota in Hydrothermal Sediment.</title>
        <authorList>
            <person name="Zhou Z."/>
            <person name="Liu Y."/>
            <person name="Xu W."/>
            <person name="Pan J."/>
            <person name="Luo Z.H."/>
            <person name="Li M."/>
        </authorList>
    </citation>
    <scope>NUCLEOTIDE SEQUENCE [LARGE SCALE GENOMIC DNA]</scope>
    <source>
        <strain evidence="11">HyVt-493</strain>
    </source>
</reference>
<comment type="subcellular location">
    <subcellularLocation>
        <location evidence="1">Cell inner membrane</location>
        <topology evidence="1">Multi-pass membrane protein</topology>
    </subcellularLocation>
    <subcellularLocation>
        <location evidence="9">Cell membrane</location>
        <topology evidence="9">Multi-pass membrane protein</topology>
    </subcellularLocation>
</comment>
<evidence type="ECO:0000256" key="3">
    <source>
        <dbReference type="ARBA" id="ARBA00022448"/>
    </source>
</evidence>
<feature type="domain" description="ABC transmembrane type-1" evidence="10">
    <location>
        <begin position="161"/>
        <end position="351"/>
    </location>
</feature>
<dbReference type="PANTHER" id="PTHR30614">
    <property type="entry name" value="MEMBRANE COMPONENT OF AMINO ACID ABC TRANSPORTER"/>
    <property type="match status" value="1"/>
</dbReference>
<proteinExistence type="inferred from homology"/>
<feature type="transmembrane region" description="Helical" evidence="9">
    <location>
        <begin position="99"/>
        <end position="118"/>
    </location>
</feature>
<dbReference type="GO" id="GO:0022857">
    <property type="term" value="F:transmembrane transporter activity"/>
    <property type="evidence" value="ECO:0007669"/>
    <property type="project" value="InterPro"/>
</dbReference>
<evidence type="ECO:0000256" key="7">
    <source>
        <dbReference type="ARBA" id="ARBA00022989"/>
    </source>
</evidence>
<dbReference type="Pfam" id="PF00528">
    <property type="entry name" value="BPD_transp_1"/>
    <property type="match status" value="1"/>
</dbReference>
<keyword evidence="3 9" id="KW-0813">Transport</keyword>
<keyword evidence="7 9" id="KW-1133">Transmembrane helix</keyword>
<dbReference type="FunFam" id="1.10.3720.10:FF:000032">
    <property type="entry name" value="General amino acid ABC transporter permease"/>
    <property type="match status" value="1"/>
</dbReference>
<comment type="similarity">
    <text evidence="2">Belongs to the binding-protein-dependent transport system permease family. HisMQ subfamily.</text>
</comment>
<gene>
    <name evidence="11" type="ORF">ENJ51_00410</name>
</gene>
<evidence type="ECO:0000313" key="11">
    <source>
        <dbReference type="EMBL" id="HFC91252.1"/>
    </source>
</evidence>
<keyword evidence="4" id="KW-1003">Cell membrane</keyword>
<evidence type="ECO:0000256" key="8">
    <source>
        <dbReference type="ARBA" id="ARBA00023136"/>
    </source>
</evidence>
<evidence type="ECO:0000256" key="2">
    <source>
        <dbReference type="ARBA" id="ARBA00010072"/>
    </source>
</evidence>
<name>A0A7V2WU23_LEUMU</name>
<evidence type="ECO:0000256" key="6">
    <source>
        <dbReference type="ARBA" id="ARBA00022970"/>
    </source>
</evidence>
<feature type="transmembrane region" description="Helical" evidence="9">
    <location>
        <begin position="125"/>
        <end position="143"/>
    </location>
</feature>
<dbReference type="Gene3D" id="1.10.3720.10">
    <property type="entry name" value="MetI-like"/>
    <property type="match status" value="1"/>
</dbReference>
<keyword evidence="6" id="KW-0029">Amino-acid transport</keyword>
<evidence type="ECO:0000256" key="4">
    <source>
        <dbReference type="ARBA" id="ARBA00022475"/>
    </source>
</evidence>
<evidence type="ECO:0000256" key="1">
    <source>
        <dbReference type="ARBA" id="ARBA00004429"/>
    </source>
</evidence>
<dbReference type="SUPFAM" id="SSF161098">
    <property type="entry name" value="MetI-like"/>
    <property type="match status" value="1"/>
</dbReference>
<feature type="transmembrane region" description="Helical" evidence="9">
    <location>
        <begin position="278"/>
        <end position="299"/>
    </location>
</feature>
<evidence type="ECO:0000259" key="10">
    <source>
        <dbReference type="PROSITE" id="PS50928"/>
    </source>
</evidence>
<organism evidence="11">
    <name type="scientific">Leucothrix mucor</name>
    <dbReference type="NCBI Taxonomy" id="45248"/>
    <lineage>
        <taxon>Bacteria</taxon>
        <taxon>Pseudomonadati</taxon>
        <taxon>Pseudomonadota</taxon>
        <taxon>Gammaproteobacteria</taxon>
        <taxon>Thiotrichales</taxon>
        <taxon>Thiotrichaceae</taxon>
        <taxon>Leucothrix</taxon>
    </lineage>
</organism>
<evidence type="ECO:0000256" key="9">
    <source>
        <dbReference type="RuleBase" id="RU363032"/>
    </source>
</evidence>
<dbReference type="AlphaFoldDB" id="A0A7V2WU23"/>
<dbReference type="Proteomes" id="UP000885750">
    <property type="component" value="Unassembled WGS sequence"/>
</dbReference>
<keyword evidence="5 9" id="KW-0812">Transmembrane</keyword>
<protein>
    <submittedName>
        <fullName evidence="11">Amino acid ABC transporter permease</fullName>
    </submittedName>
</protein>
<evidence type="ECO:0000256" key="5">
    <source>
        <dbReference type="ARBA" id="ARBA00022692"/>
    </source>
</evidence>
<dbReference type="GO" id="GO:0043190">
    <property type="term" value="C:ATP-binding cassette (ABC) transporter complex"/>
    <property type="evidence" value="ECO:0007669"/>
    <property type="project" value="InterPro"/>
</dbReference>
<feature type="transmembrane region" description="Helical" evidence="9">
    <location>
        <begin position="163"/>
        <end position="184"/>
    </location>
</feature>
<dbReference type="InterPro" id="IPR010065">
    <property type="entry name" value="AA_ABC_transptr_permease_3TM"/>
</dbReference>
<keyword evidence="8 9" id="KW-0472">Membrane</keyword>
<feature type="transmembrane region" description="Helical" evidence="9">
    <location>
        <begin position="196"/>
        <end position="224"/>
    </location>
</feature>
<accession>A0A7V2WU23</accession>
<feature type="transmembrane region" description="Helical" evidence="9">
    <location>
        <begin position="28"/>
        <end position="46"/>
    </location>
</feature>
<dbReference type="InterPro" id="IPR035906">
    <property type="entry name" value="MetI-like_sf"/>
</dbReference>
<dbReference type="CDD" id="cd06261">
    <property type="entry name" value="TM_PBP2"/>
    <property type="match status" value="1"/>
</dbReference>
<dbReference type="InterPro" id="IPR043429">
    <property type="entry name" value="ArtM/GltK/GlnP/TcyL/YhdX-like"/>
</dbReference>
<sequence>MYVTDKILPELPAPSSAKGLVYWLKNNLFSSPANIVITFLGFYLVYKILPPAIQWIFIDATWVAETREECLGEGKGACWAYISNRFGQVMYGFYPPAEYWRPNLAGILLIALTLPLFIEKMPKKVWLGAFILLVFPFIAYFLIHGGFFGLSEVETNQWGGLMLTLIISLVGISAALPLGIILALGRRSKMPIVKSICIIFIEFWRGVPLITVLFMASVMLPLFLPQGSDFDKLARAMIGIILFQAAYVAEVVRGGLQAIPKGQYEAAVAMGLSYWKSMLLIILPQALKLVIPGLVNTFIALFKDTTLVLTIGLFDLLLVIQNVLGSDAAWLGFFTEGLVFAAFVFWIFCFSMSRYSMALERKLDTGHRN</sequence>
<dbReference type="PROSITE" id="PS50928">
    <property type="entry name" value="ABC_TM1"/>
    <property type="match status" value="1"/>
</dbReference>
<dbReference type="GO" id="GO:0006865">
    <property type="term" value="P:amino acid transport"/>
    <property type="evidence" value="ECO:0007669"/>
    <property type="project" value="UniProtKB-KW"/>
</dbReference>
<dbReference type="InterPro" id="IPR000515">
    <property type="entry name" value="MetI-like"/>
</dbReference>
<dbReference type="PANTHER" id="PTHR30614:SF41">
    <property type="entry name" value="INNER MEMBRANE AMINO-ACID ABC TRANSPORTER PERMEASE PROTEIN YHDY"/>
    <property type="match status" value="1"/>
</dbReference>